<proteinExistence type="predicted"/>
<gene>
    <name evidence="2" type="ORF">NEMBOFW57_009207</name>
</gene>
<evidence type="ECO:0008006" key="4">
    <source>
        <dbReference type="Google" id="ProtNLM"/>
    </source>
</evidence>
<keyword evidence="3" id="KW-1185">Reference proteome</keyword>
<dbReference type="Gene3D" id="3.30.160.60">
    <property type="entry name" value="Classic Zinc Finger"/>
    <property type="match status" value="1"/>
</dbReference>
<evidence type="ECO:0000256" key="1">
    <source>
        <dbReference type="SAM" id="MobiDB-lite"/>
    </source>
</evidence>
<dbReference type="PANTHER" id="PTHR38166">
    <property type="entry name" value="C2H2-TYPE DOMAIN-CONTAINING PROTEIN-RELATED"/>
    <property type="match status" value="1"/>
</dbReference>
<protein>
    <recommendedName>
        <fullName evidence="4">C2H2-type domain-containing protein</fullName>
    </recommendedName>
</protein>
<dbReference type="AlphaFoldDB" id="A0AAD4ESH3"/>
<dbReference type="PANTHER" id="PTHR38166:SF1">
    <property type="entry name" value="C2H2-TYPE DOMAIN-CONTAINING PROTEIN"/>
    <property type="match status" value="1"/>
</dbReference>
<feature type="region of interest" description="Disordered" evidence="1">
    <location>
        <begin position="27"/>
        <end position="96"/>
    </location>
</feature>
<organism evidence="2 3">
    <name type="scientific">Staphylotrichum longicolle</name>
    <dbReference type="NCBI Taxonomy" id="669026"/>
    <lineage>
        <taxon>Eukaryota</taxon>
        <taxon>Fungi</taxon>
        <taxon>Dikarya</taxon>
        <taxon>Ascomycota</taxon>
        <taxon>Pezizomycotina</taxon>
        <taxon>Sordariomycetes</taxon>
        <taxon>Sordariomycetidae</taxon>
        <taxon>Sordariales</taxon>
        <taxon>Chaetomiaceae</taxon>
        <taxon>Staphylotrichum</taxon>
    </lineage>
</organism>
<dbReference type="EMBL" id="JAHCVI010000005">
    <property type="protein sequence ID" value="KAG7284602.1"/>
    <property type="molecule type" value="Genomic_DNA"/>
</dbReference>
<evidence type="ECO:0000313" key="2">
    <source>
        <dbReference type="EMBL" id="KAG7284602.1"/>
    </source>
</evidence>
<dbReference type="Proteomes" id="UP001197093">
    <property type="component" value="Unassembled WGS sequence"/>
</dbReference>
<feature type="region of interest" description="Disordered" evidence="1">
    <location>
        <begin position="375"/>
        <end position="414"/>
    </location>
</feature>
<feature type="compositionally biased region" description="Low complexity" evidence="1">
    <location>
        <begin position="35"/>
        <end position="44"/>
    </location>
</feature>
<feature type="compositionally biased region" description="Low complexity" evidence="1">
    <location>
        <begin position="74"/>
        <end position="84"/>
    </location>
</feature>
<sequence>MPFLRYVIVRRLVSGYQSHAHANNAADTAFGENGTTTTSTSSSSAPRSVGDPSGPSRPSNKRKLPGEDDDDDNNSNNNNNNNNNKPPSKRSKRDPAPNITRLLACPFWKTDSHRHRACFPKILSRIRDVKQHLRRDHYSPFSCPRCATAFPSEHALHDHVSNPIGLFCTPKPPSSRPDRLSQAGFDALSRRSNPKATEEGQWFDLWDFLFPGRARPASAYRPVGVSEELGSFQEFCATNGEAILEDATREVMEMDKWPGFGRLDGEERRSILRWIGRVGFEAAFMRWREERVEATTATTMAVTGGGGGSSRGAMSAQDDDPTPAGRLSRPDSGVVVNETPLLLSVMQSPLEKAGSECRGDEGIVEEGAGLDVAQEAVEEGEGEEDGGREQENREVEGEEEGEAEGEKEGGLPAVANLETVNSSDGYQSFMKTLEAVPESSLGLDERDFIRHNAFTVNGTLG</sequence>
<feature type="compositionally biased region" description="Basic and acidic residues" evidence="1">
    <location>
        <begin position="385"/>
        <end position="395"/>
    </location>
</feature>
<name>A0AAD4ESH3_9PEZI</name>
<accession>A0AAD4ESH3</accession>
<reference evidence="2" key="1">
    <citation type="submission" date="2023-02" db="EMBL/GenBank/DDBJ databases">
        <authorList>
            <person name="Palmer J.M."/>
        </authorList>
    </citation>
    <scope>NUCLEOTIDE SEQUENCE</scope>
    <source>
        <strain evidence="2">FW57</strain>
    </source>
</reference>
<comment type="caution">
    <text evidence="2">The sequence shown here is derived from an EMBL/GenBank/DDBJ whole genome shotgun (WGS) entry which is preliminary data.</text>
</comment>
<evidence type="ECO:0000313" key="3">
    <source>
        <dbReference type="Proteomes" id="UP001197093"/>
    </source>
</evidence>
<feature type="region of interest" description="Disordered" evidence="1">
    <location>
        <begin position="298"/>
        <end position="334"/>
    </location>
</feature>